<feature type="compositionally biased region" description="Basic and acidic residues" evidence="1">
    <location>
        <begin position="877"/>
        <end position="886"/>
    </location>
</feature>
<protein>
    <submittedName>
        <fullName evidence="2">Uncharacterized protein</fullName>
    </submittedName>
</protein>
<evidence type="ECO:0000313" key="2">
    <source>
        <dbReference type="EMBL" id="PWW80508.1"/>
    </source>
</evidence>
<organism evidence="2 3">
    <name type="scientific">Tuber magnatum</name>
    <name type="common">white Piedmont truffle</name>
    <dbReference type="NCBI Taxonomy" id="42249"/>
    <lineage>
        <taxon>Eukaryota</taxon>
        <taxon>Fungi</taxon>
        <taxon>Dikarya</taxon>
        <taxon>Ascomycota</taxon>
        <taxon>Pezizomycotina</taxon>
        <taxon>Pezizomycetes</taxon>
        <taxon>Pezizales</taxon>
        <taxon>Tuberaceae</taxon>
        <taxon>Tuber</taxon>
    </lineage>
</organism>
<reference evidence="2 3" key="1">
    <citation type="submission" date="2018-03" db="EMBL/GenBank/DDBJ databases">
        <title>Genomes of Pezizomycetes fungi and the evolution of truffles.</title>
        <authorList>
            <person name="Murat C."/>
            <person name="Payen T."/>
            <person name="Noel B."/>
            <person name="Kuo A."/>
            <person name="Martin F.M."/>
        </authorList>
    </citation>
    <scope>NUCLEOTIDE SEQUENCE [LARGE SCALE GENOMIC DNA]</scope>
    <source>
        <strain evidence="2">091103-1</strain>
    </source>
</reference>
<feature type="compositionally biased region" description="Polar residues" evidence="1">
    <location>
        <begin position="36"/>
        <end position="57"/>
    </location>
</feature>
<feature type="compositionally biased region" description="Polar residues" evidence="1">
    <location>
        <begin position="732"/>
        <end position="749"/>
    </location>
</feature>
<feature type="compositionally biased region" description="Basic and acidic residues" evidence="1">
    <location>
        <begin position="839"/>
        <end position="853"/>
    </location>
</feature>
<feature type="region of interest" description="Disordered" evidence="1">
    <location>
        <begin position="313"/>
        <end position="346"/>
    </location>
</feature>
<dbReference type="OrthoDB" id="10492969at2759"/>
<feature type="compositionally biased region" description="Polar residues" evidence="1">
    <location>
        <begin position="471"/>
        <end position="487"/>
    </location>
</feature>
<feature type="region of interest" description="Disordered" evidence="1">
    <location>
        <begin position="31"/>
        <end position="60"/>
    </location>
</feature>
<comment type="caution">
    <text evidence="2">The sequence shown here is derived from an EMBL/GenBank/DDBJ whole genome shotgun (WGS) entry which is preliminary data.</text>
</comment>
<feature type="region of interest" description="Disordered" evidence="1">
    <location>
        <begin position="440"/>
        <end position="493"/>
    </location>
</feature>
<feature type="region of interest" description="Disordered" evidence="1">
    <location>
        <begin position="548"/>
        <end position="628"/>
    </location>
</feature>
<feature type="compositionally biased region" description="Basic and acidic residues" evidence="1">
    <location>
        <begin position="328"/>
        <end position="345"/>
    </location>
</feature>
<sequence>MHIQYMPDTPRTTFESVDPLHTQWDYLEKLGRPTTDDCSPTPSKGQSTAAVTTTPTESIPMDPRKREYILYSRCLVRRHINFTYSHLNKKLPGAEKFSGPQLVSALVRAGKDLDMLAKARKLKSRSTVSLWYAVQYALCGEFITIEQAKIRGCGPDAISATLSLAPPSSNSYPSPPPSVEDKEKKKVKAKKIKQEDALSGGAADLTGVGLEYNPNSFSAKFLRLGFAETTIKEYFEILCEQQNKGNAATFTTTALPPTPRGTAILPTAPDSTAVTLLPPTSCRKPDTGTLPRALHTPENEFILPIPPLPLPDFVPTGRPLSSKRNRSPKKEFAGPEDNRTSKHDLYSPLLRTRRMLSLERKFGKTLATAQASRRLPPKPMLEFKSQAELDSSGVSGVLRPPRVYHGRPSDWGKRYLEEQRNDLTATLETRAVILGGRVRRVPLPGSASPPRSRYLDPEPPKVSAGGAKSSGLRQITFPGQPSSTPSNGREAGQELLPKSPMRVVESVIACLKNPLAIFSKYCQVPFSGQLPTPTPTPDTQRIERNTLAQLPQETPKATPIQTQTPPPGSKRKLSSMADVEDRENQGSPVPQKRLKGRFDSSTCGKVHQLQPASNSESPSQEKESRRIEQQKRLERLFRAIEKATPTVTQTSRSSSVIKLSPVTNVRDLTDPESPLLQKRLRVQQENSTPGGVEKLPRKPDLETPSGEGMSRKIEQPKGVEGLFCAIEKATPTVAQTSRSSSMVKLSLDTNVRDLRDPESPLPQKGRRVKQEKPTHGKIDRPQQKRNSESLGGGAPPLGGVGVASRAGPGGGDERTLLASDTHPKGHQILTRVPIKRKRPNGEDVNKYGEDFFRSAKRVRTTEPSGALSPFPQLGARSLDREQRGYI</sequence>
<evidence type="ECO:0000313" key="3">
    <source>
        <dbReference type="Proteomes" id="UP000246991"/>
    </source>
</evidence>
<feature type="region of interest" description="Disordered" evidence="1">
    <location>
        <begin position="164"/>
        <end position="193"/>
    </location>
</feature>
<name>A0A317T197_9PEZI</name>
<dbReference type="Proteomes" id="UP000246991">
    <property type="component" value="Unassembled WGS sequence"/>
</dbReference>
<feature type="compositionally biased region" description="Gly residues" evidence="1">
    <location>
        <begin position="790"/>
        <end position="801"/>
    </location>
</feature>
<feature type="region of interest" description="Disordered" evidence="1">
    <location>
        <begin position="680"/>
        <end position="715"/>
    </location>
</feature>
<proteinExistence type="predicted"/>
<feature type="compositionally biased region" description="Basic and acidic residues" evidence="1">
    <location>
        <begin position="768"/>
        <end position="787"/>
    </location>
</feature>
<accession>A0A317T197</accession>
<keyword evidence="3" id="KW-1185">Reference proteome</keyword>
<feature type="compositionally biased region" description="Basic and acidic residues" evidence="1">
    <location>
        <begin position="619"/>
        <end position="628"/>
    </location>
</feature>
<dbReference type="EMBL" id="PYWC01000002">
    <property type="protein sequence ID" value="PWW80508.1"/>
    <property type="molecule type" value="Genomic_DNA"/>
</dbReference>
<dbReference type="AlphaFoldDB" id="A0A317T197"/>
<gene>
    <name evidence="2" type="ORF">C7212DRAFT_341220</name>
</gene>
<evidence type="ECO:0000256" key="1">
    <source>
        <dbReference type="SAM" id="MobiDB-lite"/>
    </source>
</evidence>
<feature type="region of interest" description="Disordered" evidence="1">
    <location>
        <begin position="732"/>
        <end position="886"/>
    </location>
</feature>